<dbReference type="SUPFAM" id="SSF54292">
    <property type="entry name" value="2Fe-2S ferredoxin-like"/>
    <property type="match status" value="1"/>
</dbReference>
<keyword evidence="17" id="KW-1185">Reference proteome</keyword>
<dbReference type="CDD" id="cd00207">
    <property type="entry name" value="fer2"/>
    <property type="match status" value="1"/>
</dbReference>
<dbReference type="SUPFAM" id="SSF54862">
    <property type="entry name" value="4Fe-4S ferredoxins"/>
    <property type="match status" value="1"/>
</dbReference>
<comment type="catalytic activity">
    <reaction evidence="12 13">
        <text>a quinone + NADH + 5 H(+)(in) = a quinol + NAD(+) + 4 H(+)(out)</text>
        <dbReference type="Rhea" id="RHEA:57888"/>
        <dbReference type="ChEBI" id="CHEBI:15378"/>
        <dbReference type="ChEBI" id="CHEBI:24646"/>
        <dbReference type="ChEBI" id="CHEBI:57540"/>
        <dbReference type="ChEBI" id="CHEBI:57945"/>
        <dbReference type="ChEBI" id="CHEBI:132124"/>
    </reaction>
</comment>
<dbReference type="Pfam" id="PF10588">
    <property type="entry name" value="NADH-G_4Fe-4S_3"/>
    <property type="match status" value="1"/>
</dbReference>
<dbReference type="InterPro" id="IPR000283">
    <property type="entry name" value="NADH_UbQ_OxRdtase_75kDa_su_CS"/>
</dbReference>
<comment type="similarity">
    <text evidence="2 13">Belongs to the complex I 75 kDa subunit family.</text>
</comment>
<comment type="function">
    <text evidence="13">NDH-1 shuttles electrons from NADH, via FMN and iron-sulfur (Fe-S) centers, to quinones in the respiratory chain. Couples the redox reaction to proton translocation (for every two electrons transferred, four hydrogen ions are translocated across the cytoplasmic membrane), and thus conserves the redox energy in a proton gradient.</text>
</comment>
<evidence type="ECO:0000256" key="1">
    <source>
        <dbReference type="ARBA" id="ARBA00001966"/>
    </source>
</evidence>
<evidence type="ECO:0000256" key="10">
    <source>
        <dbReference type="ARBA" id="ARBA00023027"/>
    </source>
</evidence>
<dbReference type="Gene3D" id="3.10.20.740">
    <property type="match status" value="1"/>
</dbReference>
<dbReference type="SMART" id="SM00929">
    <property type="entry name" value="NADH-G_4Fe-4S_3"/>
    <property type="match status" value="1"/>
</dbReference>
<comment type="caution">
    <text evidence="16">The sequence shown here is derived from an EMBL/GenBank/DDBJ whole genome shotgun (WGS) entry which is preliminary data.</text>
</comment>
<dbReference type="Pfam" id="PF01568">
    <property type="entry name" value="Molydop_binding"/>
    <property type="match status" value="1"/>
</dbReference>
<comment type="cofactor">
    <cofactor evidence="13">
        <name>[2Fe-2S] cluster</name>
        <dbReference type="ChEBI" id="CHEBI:190135"/>
    </cofactor>
    <text evidence="13">Binds 1 [2Fe-2S] cluster per subunit.</text>
</comment>
<dbReference type="RefSeq" id="WP_259054512.1">
    <property type="nucleotide sequence ID" value="NZ_JANUCT010000005.1"/>
</dbReference>
<dbReference type="FunFam" id="3.10.20.740:FF:000001">
    <property type="entry name" value="NADH-quinone oxidoreductase subunit G"/>
    <property type="match status" value="1"/>
</dbReference>
<dbReference type="InterPro" id="IPR036010">
    <property type="entry name" value="2Fe-2S_ferredoxin-like_sf"/>
</dbReference>
<dbReference type="Pfam" id="PF22151">
    <property type="entry name" value="Fer4_NDSU1"/>
    <property type="match status" value="1"/>
</dbReference>
<evidence type="ECO:0000256" key="9">
    <source>
        <dbReference type="ARBA" id="ARBA00023014"/>
    </source>
</evidence>
<dbReference type="InterPro" id="IPR050123">
    <property type="entry name" value="Prok_molybdopt-oxidoreductase"/>
</dbReference>
<dbReference type="PROSITE" id="PS51839">
    <property type="entry name" value="4FE4S_HC3"/>
    <property type="match status" value="1"/>
</dbReference>
<dbReference type="GO" id="GO:0048038">
    <property type="term" value="F:quinone binding"/>
    <property type="evidence" value="ECO:0007669"/>
    <property type="project" value="UniProtKB-UniRule"/>
</dbReference>
<dbReference type="EC" id="7.1.1.-" evidence="13"/>
<keyword evidence="3 13" id="KW-0004">4Fe-4S</keyword>
<keyword evidence="4 13" id="KW-0001">2Fe-2S</keyword>
<keyword evidence="7 13" id="KW-1278">Translocase</keyword>
<dbReference type="Pfam" id="PF13510">
    <property type="entry name" value="Fer2_4"/>
    <property type="match status" value="1"/>
</dbReference>
<dbReference type="GO" id="GO:0043546">
    <property type="term" value="F:molybdopterin cofactor binding"/>
    <property type="evidence" value="ECO:0007669"/>
    <property type="project" value="InterPro"/>
</dbReference>
<keyword evidence="5 13" id="KW-0874">Quinone</keyword>
<dbReference type="InterPro" id="IPR054351">
    <property type="entry name" value="NADH_UbQ_OxRdtase_ferredoxin"/>
</dbReference>
<dbReference type="Gene3D" id="3.40.228.10">
    <property type="entry name" value="Dimethylsulfoxide Reductase, domain 2"/>
    <property type="match status" value="1"/>
</dbReference>
<keyword evidence="6 13" id="KW-0479">Metal-binding</keyword>
<dbReference type="PROSITE" id="PS51669">
    <property type="entry name" value="4FE4S_MOW_BIS_MGD"/>
    <property type="match status" value="1"/>
</dbReference>
<organism evidence="16 17">
    <name type="scientific">Methylohalomonas lacus</name>
    <dbReference type="NCBI Taxonomy" id="398773"/>
    <lineage>
        <taxon>Bacteria</taxon>
        <taxon>Pseudomonadati</taxon>
        <taxon>Pseudomonadota</taxon>
        <taxon>Gammaproteobacteria</taxon>
        <taxon>Methylohalomonadales</taxon>
        <taxon>Methylohalomonadaceae</taxon>
        <taxon>Methylohalomonas</taxon>
    </lineage>
</organism>
<dbReference type="GO" id="GO:1990204">
    <property type="term" value="C:oxidoreductase complex"/>
    <property type="evidence" value="ECO:0007669"/>
    <property type="project" value="UniProtKB-ARBA"/>
</dbReference>
<dbReference type="SUPFAM" id="SSF50692">
    <property type="entry name" value="ADC-like"/>
    <property type="match status" value="1"/>
</dbReference>
<name>A0AAE3L589_9GAMM</name>
<dbReference type="NCBIfam" id="TIGR01973">
    <property type="entry name" value="NuoG"/>
    <property type="match status" value="1"/>
</dbReference>
<evidence type="ECO:0000313" key="17">
    <source>
        <dbReference type="Proteomes" id="UP001204445"/>
    </source>
</evidence>
<evidence type="ECO:0000256" key="4">
    <source>
        <dbReference type="ARBA" id="ARBA00022714"/>
    </source>
</evidence>
<evidence type="ECO:0000259" key="15">
    <source>
        <dbReference type="PROSITE" id="PS51839"/>
    </source>
</evidence>
<dbReference type="GO" id="GO:0016020">
    <property type="term" value="C:membrane"/>
    <property type="evidence" value="ECO:0007669"/>
    <property type="project" value="InterPro"/>
</dbReference>
<dbReference type="FunFam" id="3.30.70.20:FF:000002">
    <property type="entry name" value="NADH-ubiquinone oxidoreductase 75 kDa subunit"/>
    <property type="match status" value="1"/>
</dbReference>
<reference evidence="16" key="1">
    <citation type="submission" date="2022-08" db="EMBL/GenBank/DDBJ databases">
        <title>Genomic Encyclopedia of Type Strains, Phase III (KMG-III): the genomes of soil and plant-associated and newly described type strains.</title>
        <authorList>
            <person name="Whitman W."/>
        </authorList>
    </citation>
    <scope>NUCLEOTIDE SEQUENCE</scope>
    <source>
        <strain evidence="16">HMT 1</strain>
    </source>
</reference>
<evidence type="ECO:0000256" key="2">
    <source>
        <dbReference type="ARBA" id="ARBA00005404"/>
    </source>
</evidence>
<proteinExistence type="inferred from homology"/>
<evidence type="ECO:0000256" key="11">
    <source>
        <dbReference type="ARBA" id="ARBA00026021"/>
    </source>
</evidence>
<dbReference type="InterPro" id="IPR001041">
    <property type="entry name" value="2Fe-2S_ferredoxin-type"/>
</dbReference>
<dbReference type="Proteomes" id="UP001204445">
    <property type="component" value="Unassembled WGS sequence"/>
</dbReference>
<comment type="subunit">
    <text evidence="11">Composed of 13 different subunits. Subunits NuoCD, E, F, and G constitute the peripheral sector of the complex.</text>
</comment>
<evidence type="ECO:0000259" key="14">
    <source>
        <dbReference type="PROSITE" id="PS51669"/>
    </source>
</evidence>
<evidence type="ECO:0000256" key="7">
    <source>
        <dbReference type="ARBA" id="ARBA00022967"/>
    </source>
</evidence>
<feature type="domain" description="4Fe-4S Mo/W bis-MGD-type" evidence="14">
    <location>
        <begin position="219"/>
        <end position="275"/>
    </location>
</feature>
<dbReference type="InterPro" id="IPR019574">
    <property type="entry name" value="NADH_UbQ_OxRdtase_Gsu_4Fe4S-bd"/>
</dbReference>
<dbReference type="Gene3D" id="3.30.70.20">
    <property type="match status" value="1"/>
</dbReference>
<dbReference type="GO" id="GO:0042773">
    <property type="term" value="P:ATP synthesis coupled electron transport"/>
    <property type="evidence" value="ECO:0007669"/>
    <property type="project" value="InterPro"/>
</dbReference>
<evidence type="ECO:0000256" key="5">
    <source>
        <dbReference type="ARBA" id="ARBA00022719"/>
    </source>
</evidence>
<keyword evidence="10 13" id="KW-0520">NAD</keyword>
<dbReference type="GO" id="GO:0051537">
    <property type="term" value="F:2 iron, 2 sulfur cluster binding"/>
    <property type="evidence" value="ECO:0007669"/>
    <property type="project" value="UniProtKB-UniRule"/>
</dbReference>
<comment type="cofactor">
    <cofactor evidence="1 13">
        <name>[4Fe-4S] cluster</name>
        <dbReference type="ChEBI" id="CHEBI:49883"/>
    </cofactor>
</comment>
<keyword evidence="8 13" id="KW-0408">Iron</keyword>
<keyword evidence="9 13" id="KW-0411">Iron-sulfur</keyword>
<dbReference type="PROSITE" id="PS00641">
    <property type="entry name" value="COMPLEX1_75K_1"/>
    <property type="match status" value="1"/>
</dbReference>
<dbReference type="GO" id="GO:0008137">
    <property type="term" value="F:NADH dehydrogenase (ubiquinone) activity"/>
    <property type="evidence" value="ECO:0007669"/>
    <property type="project" value="UniProtKB-UniRule"/>
</dbReference>
<dbReference type="GO" id="GO:0051539">
    <property type="term" value="F:4 iron, 4 sulfur cluster binding"/>
    <property type="evidence" value="ECO:0007669"/>
    <property type="project" value="UniProtKB-KW"/>
</dbReference>
<dbReference type="Pfam" id="PF22117">
    <property type="entry name" value="Fer4_Nqo3"/>
    <property type="match status" value="1"/>
</dbReference>
<evidence type="ECO:0000256" key="8">
    <source>
        <dbReference type="ARBA" id="ARBA00023004"/>
    </source>
</evidence>
<dbReference type="GO" id="GO:0046872">
    <property type="term" value="F:metal ion binding"/>
    <property type="evidence" value="ECO:0007669"/>
    <property type="project" value="UniProtKB-UniRule"/>
</dbReference>
<dbReference type="GO" id="GO:0016651">
    <property type="term" value="F:oxidoreductase activity, acting on NAD(P)H"/>
    <property type="evidence" value="ECO:0007669"/>
    <property type="project" value="InterPro"/>
</dbReference>
<dbReference type="EMBL" id="JANUCT010000005">
    <property type="protein sequence ID" value="MCS3902907.1"/>
    <property type="molecule type" value="Genomic_DNA"/>
</dbReference>
<gene>
    <name evidence="16" type="ORF">J2T55_000915</name>
</gene>
<evidence type="ECO:0000256" key="13">
    <source>
        <dbReference type="RuleBase" id="RU003525"/>
    </source>
</evidence>
<protein>
    <recommendedName>
        <fullName evidence="13">NADH-quinone oxidoreductase</fullName>
        <ecNumber evidence="13">7.1.1.-</ecNumber>
    </recommendedName>
</protein>
<evidence type="ECO:0000313" key="16">
    <source>
        <dbReference type="EMBL" id="MCS3902907.1"/>
    </source>
</evidence>
<dbReference type="SUPFAM" id="SSF53706">
    <property type="entry name" value="Formate dehydrogenase/DMSO reductase, domains 1-3"/>
    <property type="match status" value="1"/>
</dbReference>
<dbReference type="Gene3D" id="3.40.50.740">
    <property type="match status" value="2"/>
</dbReference>
<sequence length="792" mass="86119">MSEDSVTIEVNGTPMQARKGQMLIEVTDANDIYVPRFCYHKKLTVAANCRMCLVEVEKAPKPLPACATPVADGMKVFTRSQLALDAQKSVMEFLLINHPLDCPICDQGGECELQDLAMGYGRDVSRYSEGKRVVKDKNIGPLVQTEMTRCIHCTRCVRFGDEIAGLRELGATGRGEHMEIGTYVEKTMTSELSGNVIDICPVGALTNKPFRYSARTWEMVQRPTIAPHDSVGSNMDLHVKGHTVKRVVPAENEAVNEVWLADRDRYSCEGLQSPDRLQAPMIKQHGEWHEVDWEVALEQVHDRLQAVIDRDGADELAGLAAPWATLEELYLFQKWLRGLGSANIDHRLRQHDFRDDDVAPAFPWLGESLVDLEHVDAALLVGAYPRKEQPLINHRLRKAALGGAAIMAVNPAAYAQNFEFAETCVVAPSQMAQTLAAVAAALVEQGAVAGDALRGLINNVSVDDQHRRLAEALRRADNATVLLGVQAQAHPEFATLRALAGEIATLTGARLGYLGESANSSGAWLAGVLPQRGPLMGTTPGPGLDARAMFEQPRRAYCLFNLEPERDCWNGREVIRALTQADCVVAFSAYDSASLREYADVILPLALYAETAGSYVNVEGRLQSFNGAVAPPGQARPGWKILRVLGNRFDLADFDYDSAEQVRAELADAITSLRPGNHHWQLPGSLPQAAAGSLERVTRMPTNSLDPLVRHAPALQQTVDVADGHAHMHPDTAARLGLAAGAHVRLQNDGGSVELPLALDDSLAPGCVLIHATHPDAIELGGWFGNLEAGGR</sequence>
<dbReference type="InterPro" id="IPR009010">
    <property type="entry name" value="Asp_de-COase-like_dom_sf"/>
</dbReference>
<dbReference type="InterPro" id="IPR010228">
    <property type="entry name" value="NADH_UbQ_OxRdtase_Gsu"/>
</dbReference>
<evidence type="ECO:0000256" key="12">
    <source>
        <dbReference type="ARBA" id="ARBA00047712"/>
    </source>
</evidence>
<dbReference type="Gene3D" id="2.40.40.20">
    <property type="match status" value="1"/>
</dbReference>
<evidence type="ECO:0000256" key="3">
    <source>
        <dbReference type="ARBA" id="ARBA00022485"/>
    </source>
</evidence>
<dbReference type="PROSITE" id="PS00642">
    <property type="entry name" value="COMPLEX1_75K_2"/>
    <property type="match status" value="1"/>
</dbReference>
<dbReference type="InterPro" id="IPR006656">
    <property type="entry name" value="Mopterin_OxRdtase"/>
</dbReference>
<accession>A0AAE3L589</accession>
<dbReference type="AlphaFoldDB" id="A0AAE3L589"/>
<dbReference type="PANTHER" id="PTHR43105">
    <property type="entry name" value="RESPIRATORY NITRATE REDUCTASE"/>
    <property type="match status" value="1"/>
</dbReference>
<dbReference type="PROSITE" id="PS00643">
    <property type="entry name" value="COMPLEX1_75K_3"/>
    <property type="match status" value="1"/>
</dbReference>
<dbReference type="InterPro" id="IPR006963">
    <property type="entry name" value="Mopterin_OxRdtase_4Fe-4S_dom"/>
</dbReference>
<feature type="domain" description="4Fe-4S His(Cys)3-ligated-type" evidence="15">
    <location>
        <begin position="82"/>
        <end position="121"/>
    </location>
</feature>
<dbReference type="Pfam" id="PF00384">
    <property type="entry name" value="Molybdopterin"/>
    <property type="match status" value="1"/>
</dbReference>
<dbReference type="InterPro" id="IPR006657">
    <property type="entry name" value="MoPterin_dinucl-bd_dom"/>
</dbReference>
<dbReference type="PANTHER" id="PTHR43105:SF13">
    <property type="entry name" value="NADH-UBIQUINONE OXIDOREDUCTASE 75 KDA SUBUNIT, MITOCHONDRIAL"/>
    <property type="match status" value="1"/>
</dbReference>
<evidence type="ECO:0000256" key="6">
    <source>
        <dbReference type="ARBA" id="ARBA00022723"/>
    </source>
</evidence>